<proteinExistence type="predicted"/>
<dbReference type="Pfam" id="PF07679">
    <property type="entry name" value="I-set"/>
    <property type="match status" value="1"/>
</dbReference>
<keyword evidence="4" id="KW-1185">Reference proteome</keyword>
<dbReference type="EMBL" id="VSRR010010595">
    <property type="protein sequence ID" value="MPC52053.1"/>
    <property type="molecule type" value="Genomic_DNA"/>
</dbReference>
<organism evidence="3 4">
    <name type="scientific">Portunus trituberculatus</name>
    <name type="common">Swimming crab</name>
    <name type="synonym">Neptunus trituberculatus</name>
    <dbReference type="NCBI Taxonomy" id="210409"/>
    <lineage>
        <taxon>Eukaryota</taxon>
        <taxon>Metazoa</taxon>
        <taxon>Ecdysozoa</taxon>
        <taxon>Arthropoda</taxon>
        <taxon>Crustacea</taxon>
        <taxon>Multicrustacea</taxon>
        <taxon>Malacostraca</taxon>
        <taxon>Eumalacostraca</taxon>
        <taxon>Eucarida</taxon>
        <taxon>Decapoda</taxon>
        <taxon>Pleocyemata</taxon>
        <taxon>Brachyura</taxon>
        <taxon>Eubrachyura</taxon>
        <taxon>Portunoidea</taxon>
        <taxon>Portunidae</taxon>
        <taxon>Portuninae</taxon>
        <taxon>Portunus</taxon>
    </lineage>
</organism>
<feature type="domain" description="Immunoglobulin I-set" evidence="2">
    <location>
        <begin position="12"/>
        <end position="68"/>
    </location>
</feature>
<sequence>MSLRHTTTTTRTKNGLDLETGGKLKVLWEDEESVALVIKNVEERDAGLYCVVATNDLGQVESTAKLAIRGPSLTTLPLPHHTHRAITPITPATPLNTPTPLLTP</sequence>
<feature type="compositionally biased region" description="Low complexity" evidence="1">
    <location>
        <begin position="85"/>
        <end position="104"/>
    </location>
</feature>
<dbReference type="InterPro" id="IPR036179">
    <property type="entry name" value="Ig-like_dom_sf"/>
</dbReference>
<dbReference type="InterPro" id="IPR013098">
    <property type="entry name" value="Ig_I-set"/>
</dbReference>
<dbReference type="Proteomes" id="UP000324222">
    <property type="component" value="Unassembled WGS sequence"/>
</dbReference>
<name>A0A5B7G481_PORTR</name>
<feature type="region of interest" description="Disordered" evidence="1">
    <location>
        <begin position="77"/>
        <end position="104"/>
    </location>
</feature>
<dbReference type="AlphaFoldDB" id="A0A5B7G481"/>
<evidence type="ECO:0000256" key="1">
    <source>
        <dbReference type="SAM" id="MobiDB-lite"/>
    </source>
</evidence>
<comment type="caution">
    <text evidence="3">The sequence shown here is derived from an EMBL/GenBank/DDBJ whole genome shotgun (WGS) entry which is preliminary data.</text>
</comment>
<dbReference type="InterPro" id="IPR013783">
    <property type="entry name" value="Ig-like_fold"/>
</dbReference>
<accession>A0A5B7G481</accession>
<dbReference type="SUPFAM" id="SSF48726">
    <property type="entry name" value="Immunoglobulin"/>
    <property type="match status" value="1"/>
</dbReference>
<evidence type="ECO:0000313" key="3">
    <source>
        <dbReference type="EMBL" id="MPC52053.1"/>
    </source>
</evidence>
<reference evidence="3 4" key="1">
    <citation type="submission" date="2019-05" db="EMBL/GenBank/DDBJ databases">
        <title>Another draft genome of Portunus trituberculatus and its Hox gene families provides insights of decapod evolution.</title>
        <authorList>
            <person name="Jeong J.-H."/>
            <person name="Song I."/>
            <person name="Kim S."/>
            <person name="Choi T."/>
            <person name="Kim D."/>
            <person name="Ryu S."/>
            <person name="Kim W."/>
        </authorList>
    </citation>
    <scope>NUCLEOTIDE SEQUENCE [LARGE SCALE GENOMIC DNA]</scope>
    <source>
        <tissue evidence="3">Muscle</tissue>
    </source>
</reference>
<protein>
    <recommendedName>
        <fullName evidence="2">Immunoglobulin I-set domain-containing protein</fullName>
    </recommendedName>
</protein>
<evidence type="ECO:0000259" key="2">
    <source>
        <dbReference type="Pfam" id="PF07679"/>
    </source>
</evidence>
<dbReference type="Gene3D" id="2.60.40.10">
    <property type="entry name" value="Immunoglobulins"/>
    <property type="match status" value="1"/>
</dbReference>
<gene>
    <name evidence="3" type="ORF">E2C01_045913</name>
</gene>
<evidence type="ECO:0000313" key="4">
    <source>
        <dbReference type="Proteomes" id="UP000324222"/>
    </source>
</evidence>